<organism evidence="1 2">
    <name type="scientific">Sorghum bicolor</name>
    <name type="common">Sorghum</name>
    <name type="synonym">Sorghum vulgare</name>
    <dbReference type="NCBI Taxonomy" id="4558"/>
    <lineage>
        <taxon>Eukaryota</taxon>
        <taxon>Viridiplantae</taxon>
        <taxon>Streptophyta</taxon>
        <taxon>Embryophyta</taxon>
        <taxon>Tracheophyta</taxon>
        <taxon>Spermatophyta</taxon>
        <taxon>Magnoliopsida</taxon>
        <taxon>Liliopsida</taxon>
        <taxon>Poales</taxon>
        <taxon>Poaceae</taxon>
        <taxon>PACMAD clade</taxon>
        <taxon>Panicoideae</taxon>
        <taxon>Andropogonodae</taxon>
        <taxon>Andropogoneae</taxon>
        <taxon>Sorghinae</taxon>
        <taxon>Sorghum</taxon>
    </lineage>
</organism>
<reference evidence="1" key="1">
    <citation type="journal article" date="2019" name="BMC Genomics">
        <title>A new reference genome for Sorghum bicolor reveals high levels of sequence similarity between sweet and grain genotypes: implications for the genetics of sugar metabolism.</title>
        <authorList>
            <person name="Cooper E.A."/>
            <person name="Brenton Z.W."/>
            <person name="Flinn B.S."/>
            <person name="Jenkins J."/>
            <person name="Shu S."/>
            <person name="Flowers D."/>
            <person name="Luo F."/>
            <person name="Wang Y."/>
            <person name="Xia P."/>
            <person name="Barry K."/>
            <person name="Daum C."/>
            <person name="Lipzen A."/>
            <person name="Yoshinaga Y."/>
            <person name="Schmutz J."/>
            <person name="Saski C."/>
            <person name="Vermerris W."/>
            <person name="Kresovich S."/>
        </authorList>
    </citation>
    <scope>NUCLEOTIDE SEQUENCE</scope>
</reference>
<name>A0A921S6E7_SORBI</name>
<accession>A0A921S6E7</accession>
<dbReference type="EMBL" id="CM027680">
    <property type="protein sequence ID" value="KAG0552528.1"/>
    <property type="molecule type" value="Genomic_DNA"/>
</dbReference>
<proteinExistence type="predicted"/>
<dbReference type="Proteomes" id="UP000807115">
    <property type="component" value="Chromosome 1"/>
</dbReference>
<evidence type="ECO:0000313" key="1">
    <source>
        <dbReference type="EMBL" id="KAG0552528.1"/>
    </source>
</evidence>
<comment type="caution">
    <text evidence="1">The sequence shown here is derived from an EMBL/GenBank/DDBJ whole genome shotgun (WGS) entry which is preliminary data.</text>
</comment>
<evidence type="ECO:0000313" key="2">
    <source>
        <dbReference type="Proteomes" id="UP000807115"/>
    </source>
</evidence>
<dbReference type="AlphaFoldDB" id="A0A921S6E7"/>
<reference evidence="1" key="2">
    <citation type="submission" date="2020-10" db="EMBL/GenBank/DDBJ databases">
        <authorList>
            <person name="Cooper E.A."/>
            <person name="Brenton Z.W."/>
            <person name="Flinn B.S."/>
            <person name="Jenkins J."/>
            <person name="Shu S."/>
            <person name="Flowers D."/>
            <person name="Luo F."/>
            <person name="Wang Y."/>
            <person name="Xia P."/>
            <person name="Barry K."/>
            <person name="Daum C."/>
            <person name="Lipzen A."/>
            <person name="Yoshinaga Y."/>
            <person name="Schmutz J."/>
            <person name="Saski C."/>
            <person name="Vermerris W."/>
            <person name="Kresovich S."/>
        </authorList>
    </citation>
    <scope>NUCLEOTIDE SEQUENCE</scope>
</reference>
<sequence>MHAREGEVVKVKRRRRRRSCRTCVCAAPLPFLREPRAHYSYACSCCRSDLTLGAPGAVGWCEWIGAPRCV</sequence>
<gene>
    <name evidence="1" type="ORF">BDA96_01G514800</name>
</gene>
<protein>
    <submittedName>
        <fullName evidence="1">Uncharacterized protein</fullName>
    </submittedName>
</protein>